<dbReference type="EMBL" id="JBIYSL010000005">
    <property type="protein sequence ID" value="MFK0525178.1"/>
    <property type="molecule type" value="Genomic_DNA"/>
</dbReference>
<dbReference type="SUPFAM" id="SSF46689">
    <property type="entry name" value="Homeodomain-like"/>
    <property type="match status" value="2"/>
</dbReference>
<evidence type="ECO:0000313" key="6">
    <source>
        <dbReference type="EMBL" id="MFK0525178.1"/>
    </source>
</evidence>
<keyword evidence="2" id="KW-0238">DNA-binding</keyword>
<dbReference type="SUPFAM" id="SSF53807">
    <property type="entry name" value="Helical backbone' metal receptor"/>
    <property type="match status" value="1"/>
</dbReference>
<dbReference type="PRINTS" id="PR00032">
    <property type="entry name" value="HTHARAC"/>
</dbReference>
<dbReference type="PROSITE" id="PS00041">
    <property type="entry name" value="HTH_ARAC_FAMILY_1"/>
    <property type="match status" value="1"/>
</dbReference>
<feature type="domain" description="Fe/B12 periplasmic-binding" evidence="5">
    <location>
        <begin position="153"/>
        <end position="415"/>
    </location>
</feature>
<dbReference type="InterPro" id="IPR018062">
    <property type="entry name" value="HTH_AraC-typ_CS"/>
</dbReference>
<dbReference type="PANTHER" id="PTHR43280">
    <property type="entry name" value="ARAC-FAMILY TRANSCRIPTIONAL REGULATOR"/>
    <property type="match status" value="1"/>
</dbReference>
<evidence type="ECO:0000256" key="2">
    <source>
        <dbReference type="ARBA" id="ARBA00023125"/>
    </source>
</evidence>
<keyword evidence="7" id="KW-1185">Reference proteome</keyword>
<dbReference type="Pfam" id="PF12833">
    <property type="entry name" value="HTH_18"/>
    <property type="match status" value="1"/>
</dbReference>
<dbReference type="Pfam" id="PF01497">
    <property type="entry name" value="Peripla_BP_2"/>
    <property type="match status" value="1"/>
</dbReference>
<gene>
    <name evidence="6" type="ORF">ACINKY_23495</name>
</gene>
<dbReference type="InterPro" id="IPR018060">
    <property type="entry name" value="HTH_AraC"/>
</dbReference>
<dbReference type="InterPro" id="IPR020449">
    <property type="entry name" value="Tscrpt_reg_AraC-type_HTH"/>
</dbReference>
<dbReference type="PROSITE" id="PS01124">
    <property type="entry name" value="HTH_ARAC_FAMILY_2"/>
    <property type="match status" value="1"/>
</dbReference>
<dbReference type="Gene3D" id="1.10.10.60">
    <property type="entry name" value="Homeodomain-like"/>
    <property type="match status" value="2"/>
</dbReference>
<reference evidence="6 7" key="1">
    <citation type="submission" date="2024-11" db="EMBL/GenBank/DDBJ databases">
        <title>Identification and Characterization of a Novel Fosfomycin Bacillithiol Transferase FosB8 in Paenibacillus illinoisensis.</title>
        <authorList>
            <person name="Lu W."/>
        </authorList>
    </citation>
    <scope>NUCLEOTIDE SEQUENCE [LARGE SCALE GENOMIC DNA]</scope>
    <source>
        <strain evidence="6 7">WP77</strain>
    </source>
</reference>
<dbReference type="InterPro" id="IPR002491">
    <property type="entry name" value="ABC_transptr_periplasmic_BD"/>
</dbReference>
<comment type="caution">
    <text evidence="6">The sequence shown here is derived from an EMBL/GenBank/DDBJ whole genome shotgun (WGS) entry which is preliminary data.</text>
</comment>
<dbReference type="InterPro" id="IPR009057">
    <property type="entry name" value="Homeodomain-like_sf"/>
</dbReference>
<accession>A0ABW8HZQ6</accession>
<dbReference type="PROSITE" id="PS50983">
    <property type="entry name" value="FE_B12_PBP"/>
    <property type="match status" value="1"/>
</dbReference>
<protein>
    <submittedName>
        <fullName evidence="6">AraC family transcriptional regulator</fullName>
    </submittedName>
</protein>
<organism evidence="6 7">
    <name type="scientific">Paenibacillus illinoisensis</name>
    <dbReference type="NCBI Taxonomy" id="59845"/>
    <lineage>
        <taxon>Bacteria</taxon>
        <taxon>Bacillati</taxon>
        <taxon>Bacillota</taxon>
        <taxon>Bacilli</taxon>
        <taxon>Bacillales</taxon>
        <taxon>Paenibacillaceae</taxon>
        <taxon>Paenibacillus</taxon>
    </lineage>
</organism>
<name>A0ABW8HZQ6_9BACL</name>
<dbReference type="Proteomes" id="UP001618531">
    <property type="component" value="Unassembled WGS sequence"/>
</dbReference>
<feature type="domain" description="HTH araC/xylS-type" evidence="4">
    <location>
        <begin position="51"/>
        <end position="149"/>
    </location>
</feature>
<keyword evidence="3" id="KW-0804">Transcription</keyword>
<dbReference type="SMART" id="SM00342">
    <property type="entry name" value="HTH_ARAC"/>
    <property type="match status" value="1"/>
</dbReference>
<evidence type="ECO:0000313" key="7">
    <source>
        <dbReference type="Proteomes" id="UP001618531"/>
    </source>
</evidence>
<sequence>MNQSTDLNVRCTLHIKMIKQIERSDLMLLENELHRAVRAPVMSRSPKTDLAEVKTYMDEHYNEALSIADLAQRANISPKYFVDLFKKTYGLSAMEYLTDLRINRAKRYLKESGYKLRDIALRVGYSDEYYFSRKFKKEVGVSPSDYAKNARKRIATCSSSVIGHLLALNVMPIAAPIDPKWTAYYYNAHRTEIQSHLKLTDPYTSWRFEANVERLVHIRPDAIIGTDQLSEEDQAGLAEIAPCCFVPKHQTDWREQLRMIAGFLEREEQAEQWIGLYNRRVEKARESVQKEVGCEKVAVIRVFGQRLYLYSNPGIEEVLYGALQLETFPDASTNTPLTLEQLNVMNPDRILIMVCPEAVSRAYWLSLQHSPVWRQLNAVRQYQTHLITGDPWFDYSAVGVMRMLDEALLIFTGYCPNIYLDNVHGDSRAT</sequence>
<proteinExistence type="predicted"/>
<keyword evidence="1" id="KW-0805">Transcription regulation</keyword>
<evidence type="ECO:0000256" key="1">
    <source>
        <dbReference type="ARBA" id="ARBA00023015"/>
    </source>
</evidence>
<dbReference type="PANTHER" id="PTHR43280:SF2">
    <property type="entry name" value="HTH-TYPE TRANSCRIPTIONAL REGULATOR EXSA"/>
    <property type="match status" value="1"/>
</dbReference>
<evidence type="ECO:0000259" key="5">
    <source>
        <dbReference type="PROSITE" id="PS50983"/>
    </source>
</evidence>
<evidence type="ECO:0000256" key="3">
    <source>
        <dbReference type="ARBA" id="ARBA00023163"/>
    </source>
</evidence>
<evidence type="ECO:0000259" key="4">
    <source>
        <dbReference type="PROSITE" id="PS01124"/>
    </source>
</evidence>
<dbReference type="Gene3D" id="3.40.50.1980">
    <property type="entry name" value="Nitrogenase molybdenum iron protein domain"/>
    <property type="match status" value="2"/>
</dbReference>